<dbReference type="InterPro" id="IPR032675">
    <property type="entry name" value="LRR_dom_sf"/>
</dbReference>
<keyword evidence="4" id="KW-1185">Reference proteome</keyword>
<dbReference type="AlphaFoldDB" id="A0A814BUK5"/>
<protein>
    <submittedName>
        <fullName evidence="3">Uncharacterized protein</fullName>
    </submittedName>
</protein>
<organism evidence="3 4">
    <name type="scientific">Brachionus calyciflorus</name>
    <dbReference type="NCBI Taxonomy" id="104777"/>
    <lineage>
        <taxon>Eukaryota</taxon>
        <taxon>Metazoa</taxon>
        <taxon>Spiralia</taxon>
        <taxon>Gnathifera</taxon>
        <taxon>Rotifera</taxon>
        <taxon>Eurotatoria</taxon>
        <taxon>Monogononta</taxon>
        <taxon>Pseudotrocha</taxon>
        <taxon>Ploima</taxon>
        <taxon>Brachionidae</taxon>
        <taxon>Brachionus</taxon>
    </lineage>
</organism>
<sequence length="372" mass="42164">MEALTEQMILLRTKSKDLQSITKLNCWASDLDDVSILKEMPNLEILTLSANNISSLKDVQNCLNLSELYCRNNKIADLREIFYLKKLNNLKILWLEENPCANCDNYRNTVLKNLPNLEKLDSQVVRKEEISKALELGEEFTEPPREINYTSRSTTNSTTELFNSTIYENEMQRLLLPVEEGVSTTESNSITSIDKNLENLVVESSETEINTEDFIDQETLENSTLNLKESSNIDSDLEIKKENSCFKDQNVLSAIFLLIQNLNNDDLDKVIKEFKNSPALAKTQSHLAAFGLMVEVEPLTNKISPNLLFIIQRNEVWIYDPQFGSIAQKTFMLKNAGTGLKLGFALAVGIILLETGYNKVFGKADHHGHGHH</sequence>
<dbReference type="GO" id="GO:0097733">
    <property type="term" value="C:photoreceptor cell cilium"/>
    <property type="evidence" value="ECO:0007669"/>
    <property type="project" value="UniProtKB-ARBA"/>
</dbReference>
<reference evidence="3" key="1">
    <citation type="submission" date="2021-02" db="EMBL/GenBank/DDBJ databases">
        <authorList>
            <person name="Nowell W R."/>
        </authorList>
    </citation>
    <scope>NUCLEOTIDE SEQUENCE</scope>
    <source>
        <strain evidence="3">Ploen Becks lab</strain>
    </source>
</reference>
<dbReference type="Proteomes" id="UP000663879">
    <property type="component" value="Unassembled WGS sequence"/>
</dbReference>
<dbReference type="GO" id="GO:0036064">
    <property type="term" value="C:ciliary basal body"/>
    <property type="evidence" value="ECO:0007669"/>
    <property type="project" value="UniProtKB-ARBA"/>
</dbReference>
<dbReference type="PROSITE" id="PS51450">
    <property type="entry name" value="LRR"/>
    <property type="match status" value="2"/>
</dbReference>
<dbReference type="EMBL" id="CAJNOC010002456">
    <property type="protein sequence ID" value="CAF0934243.1"/>
    <property type="molecule type" value="Genomic_DNA"/>
</dbReference>
<name>A0A814BUK5_9BILA</name>
<dbReference type="FunFam" id="3.80.10.10:FF:000094">
    <property type="entry name" value="protein C21orf2 isoform X1"/>
    <property type="match status" value="1"/>
</dbReference>
<dbReference type="Pfam" id="PF14580">
    <property type="entry name" value="LRR_9"/>
    <property type="match status" value="1"/>
</dbReference>
<keyword evidence="1" id="KW-0433">Leucine-rich repeat</keyword>
<accession>A0A814BUK5</accession>
<dbReference type="InterPro" id="IPR001611">
    <property type="entry name" value="Leu-rich_rpt"/>
</dbReference>
<dbReference type="Gene3D" id="3.80.10.10">
    <property type="entry name" value="Ribonuclease Inhibitor"/>
    <property type="match status" value="1"/>
</dbReference>
<comment type="caution">
    <text evidence="3">The sequence shown here is derived from an EMBL/GenBank/DDBJ whole genome shotgun (WGS) entry which is preliminary data.</text>
</comment>
<keyword evidence="2" id="KW-0677">Repeat</keyword>
<evidence type="ECO:0000313" key="4">
    <source>
        <dbReference type="Proteomes" id="UP000663879"/>
    </source>
</evidence>
<evidence type="ECO:0000256" key="1">
    <source>
        <dbReference type="ARBA" id="ARBA00022614"/>
    </source>
</evidence>
<dbReference type="PANTHER" id="PTHR18849:SF0">
    <property type="entry name" value="CILIA- AND FLAGELLA-ASSOCIATED PROTEIN 410-RELATED"/>
    <property type="match status" value="1"/>
</dbReference>
<evidence type="ECO:0000256" key="2">
    <source>
        <dbReference type="ARBA" id="ARBA00022737"/>
    </source>
</evidence>
<proteinExistence type="predicted"/>
<dbReference type="SUPFAM" id="SSF52058">
    <property type="entry name" value="L domain-like"/>
    <property type="match status" value="1"/>
</dbReference>
<dbReference type="PANTHER" id="PTHR18849">
    <property type="entry name" value="LEUCINE RICH REPEAT PROTEIN"/>
    <property type="match status" value="1"/>
</dbReference>
<evidence type="ECO:0000313" key="3">
    <source>
        <dbReference type="EMBL" id="CAF0934243.1"/>
    </source>
</evidence>
<gene>
    <name evidence="3" type="ORF">OXX778_LOCUS13077</name>
</gene>
<dbReference type="OrthoDB" id="1517790at2759"/>